<keyword evidence="1" id="KW-0285">Flavoprotein</keyword>
<accession>A0A413RIM0</accession>
<dbReference type="InterPro" id="IPR019952">
    <property type="entry name" value="F420_OxRdatse_Rv1855c_pred"/>
</dbReference>
<keyword evidence="7" id="KW-1185">Reference proteome</keyword>
<evidence type="ECO:0000256" key="3">
    <source>
        <dbReference type="ARBA" id="ARBA00023002"/>
    </source>
</evidence>
<dbReference type="InterPro" id="IPR036661">
    <property type="entry name" value="Luciferase-like_sf"/>
</dbReference>
<dbReference type="RefSeq" id="WP_118768215.1">
    <property type="nucleotide sequence ID" value="NZ_QWKP01000216.1"/>
</dbReference>
<dbReference type="OrthoDB" id="143323at2"/>
<protein>
    <submittedName>
        <fullName evidence="6">LLM class F420-dependent oxidoreductase</fullName>
    </submittedName>
</protein>
<dbReference type="AlphaFoldDB" id="A0A413RIM0"/>
<evidence type="ECO:0000256" key="1">
    <source>
        <dbReference type="ARBA" id="ARBA00022630"/>
    </source>
</evidence>
<proteinExistence type="predicted"/>
<dbReference type="Pfam" id="PF00296">
    <property type="entry name" value="Bac_luciferase"/>
    <property type="match status" value="1"/>
</dbReference>
<organism evidence="6 7">
    <name type="scientific">Cellulomonas rhizosphaerae</name>
    <dbReference type="NCBI Taxonomy" id="2293719"/>
    <lineage>
        <taxon>Bacteria</taxon>
        <taxon>Bacillati</taxon>
        <taxon>Actinomycetota</taxon>
        <taxon>Actinomycetes</taxon>
        <taxon>Micrococcales</taxon>
        <taxon>Cellulomonadaceae</taxon>
        <taxon>Cellulomonas</taxon>
    </lineage>
</organism>
<sequence length="290" mass="31480">MRVGAHLYRFDSVPPAQLRSELKATGEAADEAGVAWLSVMDHYFQMERAGFPAEDPMLEAYTTLGYLAGVTETAQLGVLVTGVTYRYPGLLAKIGATLDVLSGGRATMGIGAAWYDREHAAFGVPFPPLKERFERLEEALQILHQMWDPAQNGPYQGTHYQLAETLCSPLPLSKPEIMVGGSGERKTLRLVAQYADACNLFAASPDETKHKLEVLRGHCEDVGRDPAEIRVTILAGGDQLLTGDVDGFVDEMRPYAGLGVETVILRAPETAPSAWLRDKVAPAVARVADL</sequence>
<keyword evidence="4" id="KW-0503">Monooxygenase</keyword>
<dbReference type="PANTHER" id="PTHR42847">
    <property type="entry name" value="ALKANESULFONATE MONOOXYGENASE"/>
    <property type="match status" value="1"/>
</dbReference>
<evidence type="ECO:0000259" key="5">
    <source>
        <dbReference type="Pfam" id="PF00296"/>
    </source>
</evidence>
<comment type="caution">
    <text evidence="6">The sequence shown here is derived from an EMBL/GenBank/DDBJ whole genome shotgun (WGS) entry which is preliminary data.</text>
</comment>
<evidence type="ECO:0000313" key="6">
    <source>
        <dbReference type="EMBL" id="RHA38202.1"/>
    </source>
</evidence>
<gene>
    <name evidence="6" type="ORF">D1825_14990</name>
</gene>
<evidence type="ECO:0000313" key="7">
    <source>
        <dbReference type="Proteomes" id="UP000283374"/>
    </source>
</evidence>
<dbReference type="GO" id="GO:0046306">
    <property type="term" value="P:alkanesulfonate catabolic process"/>
    <property type="evidence" value="ECO:0007669"/>
    <property type="project" value="TreeGrafter"/>
</dbReference>
<keyword evidence="2" id="KW-0288">FMN</keyword>
<dbReference type="Gene3D" id="3.20.20.30">
    <property type="entry name" value="Luciferase-like domain"/>
    <property type="match status" value="1"/>
</dbReference>
<dbReference type="GO" id="GO:0008726">
    <property type="term" value="F:alkanesulfonate monooxygenase activity"/>
    <property type="evidence" value="ECO:0007669"/>
    <property type="project" value="TreeGrafter"/>
</dbReference>
<evidence type="ECO:0000256" key="4">
    <source>
        <dbReference type="ARBA" id="ARBA00023033"/>
    </source>
</evidence>
<name>A0A413RIM0_9CELL</name>
<dbReference type="InterPro" id="IPR050172">
    <property type="entry name" value="SsuD_RutA_monooxygenase"/>
</dbReference>
<dbReference type="PANTHER" id="PTHR42847:SF8">
    <property type="entry name" value="CONSERVED PROTEIN"/>
    <property type="match status" value="1"/>
</dbReference>
<keyword evidence="3" id="KW-0560">Oxidoreductase</keyword>
<dbReference type="SUPFAM" id="SSF51679">
    <property type="entry name" value="Bacterial luciferase-like"/>
    <property type="match status" value="1"/>
</dbReference>
<evidence type="ECO:0000256" key="2">
    <source>
        <dbReference type="ARBA" id="ARBA00022643"/>
    </source>
</evidence>
<dbReference type="Proteomes" id="UP000283374">
    <property type="component" value="Unassembled WGS sequence"/>
</dbReference>
<dbReference type="NCBIfam" id="TIGR03560">
    <property type="entry name" value="F420_Rv1855c"/>
    <property type="match status" value="1"/>
</dbReference>
<dbReference type="InterPro" id="IPR011251">
    <property type="entry name" value="Luciferase-like_dom"/>
</dbReference>
<dbReference type="EMBL" id="QWKP01000216">
    <property type="protein sequence ID" value="RHA38202.1"/>
    <property type="molecule type" value="Genomic_DNA"/>
</dbReference>
<reference evidence="6 7" key="1">
    <citation type="submission" date="2018-08" db="EMBL/GenBank/DDBJ databases">
        <title>Cellulomonas rhizosphaerae sp. nov., a novel actinomycete isolated from soil.</title>
        <authorList>
            <person name="Tian Y."/>
        </authorList>
    </citation>
    <scope>NUCLEOTIDE SEQUENCE [LARGE SCALE GENOMIC DNA]</scope>
    <source>
        <strain evidence="6 7">NEAU-TCZ24</strain>
    </source>
</reference>
<feature type="domain" description="Luciferase-like" evidence="5">
    <location>
        <begin position="20"/>
        <end position="233"/>
    </location>
</feature>